<dbReference type="InterPro" id="IPR027417">
    <property type="entry name" value="P-loop_NTPase"/>
</dbReference>
<dbReference type="Proteomes" id="UP001642484">
    <property type="component" value="Unassembled WGS sequence"/>
</dbReference>
<reference evidence="4 5" key="1">
    <citation type="submission" date="2024-02" db="EMBL/GenBank/DDBJ databases">
        <authorList>
            <person name="Chen Y."/>
            <person name="Shah S."/>
            <person name="Dougan E. K."/>
            <person name="Thang M."/>
            <person name="Chan C."/>
        </authorList>
    </citation>
    <scope>NUCLEOTIDE SEQUENCE [LARGE SCALE GENOMIC DNA]</scope>
</reference>
<protein>
    <recommendedName>
        <fullName evidence="3">Kinesin motor domain-containing protein</fullName>
    </recommendedName>
</protein>
<evidence type="ECO:0000259" key="3">
    <source>
        <dbReference type="SMART" id="SM00129"/>
    </source>
</evidence>
<feature type="domain" description="Kinesin motor" evidence="3">
    <location>
        <begin position="68"/>
        <end position="359"/>
    </location>
</feature>
<proteinExistence type="predicted"/>
<dbReference type="PANTHER" id="PTHR47972:SF28">
    <property type="entry name" value="KINESIN-LIKE PROTEIN KLP-3"/>
    <property type="match status" value="1"/>
</dbReference>
<feature type="region of interest" description="Disordered" evidence="2">
    <location>
        <begin position="434"/>
        <end position="540"/>
    </location>
</feature>
<keyword evidence="5" id="KW-1185">Reference proteome</keyword>
<feature type="compositionally biased region" description="Basic and acidic residues" evidence="2">
    <location>
        <begin position="856"/>
        <end position="865"/>
    </location>
</feature>
<evidence type="ECO:0000256" key="1">
    <source>
        <dbReference type="SAM" id="Coils"/>
    </source>
</evidence>
<evidence type="ECO:0000256" key="2">
    <source>
        <dbReference type="SAM" id="MobiDB-lite"/>
    </source>
</evidence>
<dbReference type="SMART" id="SM00129">
    <property type="entry name" value="KISc"/>
    <property type="match status" value="1"/>
</dbReference>
<dbReference type="InterPro" id="IPR036961">
    <property type="entry name" value="Kinesin_motor_dom_sf"/>
</dbReference>
<sequence length="875" mass="97687">MLDVALESAAGTVKSTAKSLRFERKRDDHDETSCLLHEALKEVQLAKARAHHAEEEMSRCQEAASKVKGNLCRMAIVRPFSEPEKENCNWMQVLGPHELQVAADSLCVTKVAPTSRRRMSTGCMPDSVQQRCNLSSPRVMDFEHILGHEDNRIFQALKPDIDASVMGEAFCIFVCGAPSSDKASLADRLAAKVCTQLETDAAATEAKVYIEMFEVYADQHRDLLAVNSHSRGRRHSGLEHSVLRVQLFPNNEAPMTTSLRELIRESRSLQLQRLFPVSHVVMSFHILRSSKNVGHVVILDVDSFDKSWTCRSSQTNLWQLLGGFQDCKTTMLLMLDPAQCAQADTLKTLQFGRRLQSSLLRFGPRHIDAEDLRDDPCQGARETNNRLREELGRLQKETSEVLKDVRKMKLEIEKKDSEIHELRRRSARLKMLRQSPKLLPACSAVRPVREASSPQRDGPRQTAGSIQANQRNLRAPGRTLTDRPCGALLRRPSQQTEKSSRPALAAQRLLSPSPKVAVSKPKARPERPDGSPRGSPLHCSAETSIFDGENWILRWLNILLNSTLHRMDARMQAPSMERVRPPSSKKEQCAVRILPRRFVMNSKRPVLAQTLQTRAREPTVIARALMGARQCASHGGHRSNLPGAQCKLVKDKCHALPRSFEGQLREVVAGGSRDTSLSSSSSSICQNWNHATRQNRMDLPLLDLTHLSQNLCLREGVTTPHTPRGRPPVAWWNSAEVTAPASARGRAPSGFEDRRARSLYIVEVATPRTALSYAHTDEEGDAPSPMTILRPVCPIPCPRPEEGTGRHSLSTISVSSDEEEIRGRLSQELCQQNIGKENDQALSNRDAQETIPFSEGQDHPSHCDPELQVFQDLSG</sequence>
<organism evidence="4 5">
    <name type="scientific">Durusdinium trenchii</name>
    <dbReference type="NCBI Taxonomy" id="1381693"/>
    <lineage>
        <taxon>Eukaryota</taxon>
        <taxon>Sar</taxon>
        <taxon>Alveolata</taxon>
        <taxon>Dinophyceae</taxon>
        <taxon>Suessiales</taxon>
        <taxon>Symbiodiniaceae</taxon>
        <taxon>Durusdinium</taxon>
    </lineage>
</organism>
<feature type="coiled-coil region" evidence="1">
    <location>
        <begin position="377"/>
        <end position="432"/>
    </location>
</feature>
<dbReference type="InterPro" id="IPR027640">
    <property type="entry name" value="Kinesin-like_fam"/>
</dbReference>
<gene>
    <name evidence="4" type="ORF">CCMP2556_LOCUS30126</name>
</gene>
<evidence type="ECO:0000313" key="5">
    <source>
        <dbReference type="Proteomes" id="UP001642484"/>
    </source>
</evidence>
<name>A0ABP0NBU9_9DINO</name>
<feature type="compositionally biased region" description="Polar residues" evidence="2">
    <location>
        <begin position="462"/>
        <end position="472"/>
    </location>
</feature>
<evidence type="ECO:0000313" key="4">
    <source>
        <dbReference type="EMBL" id="CAK9061255.1"/>
    </source>
</evidence>
<feature type="region of interest" description="Disordered" evidence="2">
    <location>
        <begin position="797"/>
        <end position="875"/>
    </location>
</feature>
<dbReference type="EMBL" id="CAXAMN010021596">
    <property type="protein sequence ID" value="CAK9061255.1"/>
    <property type="molecule type" value="Genomic_DNA"/>
</dbReference>
<accession>A0ABP0NBU9</accession>
<dbReference type="Gene3D" id="3.40.850.10">
    <property type="entry name" value="Kinesin motor domain"/>
    <property type="match status" value="1"/>
</dbReference>
<feature type="compositionally biased region" description="Polar residues" evidence="2">
    <location>
        <begin position="828"/>
        <end position="845"/>
    </location>
</feature>
<dbReference type="InterPro" id="IPR001752">
    <property type="entry name" value="Kinesin_motor_dom"/>
</dbReference>
<dbReference type="SUPFAM" id="SSF52540">
    <property type="entry name" value="P-loop containing nucleoside triphosphate hydrolases"/>
    <property type="match status" value="1"/>
</dbReference>
<feature type="coiled-coil region" evidence="1">
    <location>
        <begin position="36"/>
        <end position="63"/>
    </location>
</feature>
<keyword evidence="1" id="KW-0175">Coiled coil</keyword>
<dbReference type="PANTHER" id="PTHR47972">
    <property type="entry name" value="KINESIN-LIKE PROTEIN KLP-3"/>
    <property type="match status" value="1"/>
</dbReference>
<comment type="caution">
    <text evidence="4">The sequence shown here is derived from an EMBL/GenBank/DDBJ whole genome shotgun (WGS) entry which is preliminary data.</text>
</comment>